<keyword evidence="14" id="KW-1185">Reference proteome</keyword>
<comment type="function">
    <text evidence="11">Mediates influx of magnesium ions. Alternates between open and closed states. Activated by low cytoplasmic Mg(2+) levels. Inactive when cytoplasmic Mg(2+) levels are high.</text>
</comment>
<evidence type="ECO:0000256" key="3">
    <source>
        <dbReference type="ARBA" id="ARBA00022448"/>
    </source>
</evidence>
<comment type="subcellular location">
    <subcellularLocation>
        <location evidence="1">Cell membrane</location>
        <topology evidence="1">Multi-pass membrane protein</topology>
    </subcellularLocation>
</comment>
<comment type="catalytic activity">
    <reaction evidence="10">
        <text>Mg(2+)(in) = Mg(2+)(out)</text>
        <dbReference type="Rhea" id="RHEA:29827"/>
        <dbReference type="ChEBI" id="CHEBI:18420"/>
    </reaction>
</comment>
<gene>
    <name evidence="13" type="ORF">FB558_8163</name>
</gene>
<dbReference type="Proteomes" id="UP000315677">
    <property type="component" value="Unassembled WGS sequence"/>
</dbReference>
<evidence type="ECO:0000256" key="4">
    <source>
        <dbReference type="ARBA" id="ARBA00022475"/>
    </source>
</evidence>
<dbReference type="PANTHER" id="PTHR46494:SF1">
    <property type="entry name" value="CORA FAMILY METAL ION TRANSPORTER (EUROFUNG)"/>
    <property type="match status" value="1"/>
</dbReference>
<dbReference type="FunFam" id="1.20.58.340:FF:000004">
    <property type="entry name" value="Magnesium transport protein CorA"/>
    <property type="match status" value="1"/>
</dbReference>
<evidence type="ECO:0000313" key="13">
    <source>
        <dbReference type="EMBL" id="TQM02297.1"/>
    </source>
</evidence>
<dbReference type="OrthoDB" id="9803416at2"/>
<evidence type="ECO:0000256" key="9">
    <source>
        <dbReference type="ARBA" id="ARBA00023136"/>
    </source>
</evidence>
<keyword evidence="8" id="KW-0406">Ion transport</keyword>
<evidence type="ECO:0000313" key="14">
    <source>
        <dbReference type="Proteomes" id="UP000315677"/>
    </source>
</evidence>
<organism evidence="13 14">
    <name type="scientific">Pseudonocardia kunmingensis</name>
    <dbReference type="NCBI Taxonomy" id="630975"/>
    <lineage>
        <taxon>Bacteria</taxon>
        <taxon>Bacillati</taxon>
        <taxon>Actinomycetota</taxon>
        <taxon>Actinomycetes</taxon>
        <taxon>Pseudonocardiales</taxon>
        <taxon>Pseudonocardiaceae</taxon>
        <taxon>Pseudonocardia</taxon>
    </lineage>
</organism>
<dbReference type="CDD" id="cd12830">
    <property type="entry name" value="MtCorA-like"/>
    <property type="match status" value="1"/>
</dbReference>
<dbReference type="InterPro" id="IPR045863">
    <property type="entry name" value="CorA_TM1_TM2"/>
</dbReference>
<dbReference type="GO" id="GO:0050897">
    <property type="term" value="F:cobalt ion binding"/>
    <property type="evidence" value="ECO:0007669"/>
    <property type="project" value="TreeGrafter"/>
</dbReference>
<accession>A0A543CYX7</accession>
<dbReference type="InterPro" id="IPR002523">
    <property type="entry name" value="MgTranspt_CorA/ZnTranspt_ZntB"/>
</dbReference>
<feature type="transmembrane region" description="Helical" evidence="12">
    <location>
        <begin position="308"/>
        <end position="327"/>
    </location>
</feature>
<dbReference type="AlphaFoldDB" id="A0A543CYX7"/>
<keyword evidence="9 12" id="KW-0472">Membrane</keyword>
<keyword evidence="4" id="KW-1003">Cell membrane</keyword>
<dbReference type="SUPFAM" id="SSF143865">
    <property type="entry name" value="CorA soluble domain-like"/>
    <property type="match status" value="1"/>
</dbReference>
<keyword evidence="6" id="KW-0460">Magnesium</keyword>
<evidence type="ECO:0000256" key="11">
    <source>
        <dbReference type="ARBA" id="ARBA00045497"/>
    </source>
</evidence>
<evidence type="ECO:0000256" key="8">
    <source>
        <dbReference type="ARBA" id="ARBA00023065"/>
    </source>
</evidence>
<evidence type="ECO:0000256" key="5">
    <source>
        <dbReference type="ARBA" id="ARBA00022692"/>
    </source>
</evidence>
<dbReference type="GO" id="GO:0005886">
    <property type="term" value="C:plasma membrane"/>
    <property type="evidence" value="ECO:0007669"/>
    <property type="project" value="UniProtKB-SubCell"/>
</dbReference>
<dbReference type="SUPFAM" id="SSF144083">
    <property type="entry name" value="Magnesium transport protein CorA, transmembrane region"/>
    <property type="match status" value="1"/>
</dbReference>
<proteinExistence type="inferred from homology"/>
<comment type="similarity">
    <text evidence="2">Belongs to the CorA metal ion transporter (MIT) (TC 1.A.35) family.</text>
</comment>
<keyword evidence="3" id="KW-0813">Transport</keyword>
<evidence type="ECO:0000256" key="2">
    <source>
        <dbReference type="ARBA" id="ARBA00009765"/>
    </source>
</evidence>
<comment type="caution">
    <text evidence="13">The sequence shown here is derived from an EMBL/GenBank/DDBJ whole genome shotgun (WGS) entry which is preliminary data.</text>
</comment>
<evidence type="ECO:0000256" key="1">
    <source>
        <dbReference type="ARBA" id="ARBA00004651"/>
    </source>
</evidence>
<dbReference type="Pfam" id="PF01544">
    <property type="entry name" value="CorA"/>
    <property type="match status" value="1"/>
</dbReference>
<sequence length="365" mass="40980">MPPLSALRPVIRAHRPSLRSRDTVLSNTLRVPISAYVVDCAVYVDGERLPGRWSHEEALAEVRLRDNAFVWIGLHEPAEEQITGIADVFGLHELAVEDAVHAHQRPKLERYDDMLFMVLKTVCYRGRPDPSAEHEIVETGEVMVFLGADFVITVRHGDHSSLREVRRTLESDPEQLALGPAAVLHAIADHVVDSYLDVTTAIEDDIEDMETQVFAPRSSVDSEQIYVMKREVLELRRAVVPLGAPVRKLTEGYSSLVPHDVRSYFRDVDDHLVTVTERIAGFNELLTTLIDAALAKITLRQNSDMRKITAYVAIISVPTMIAGLYGMNFDEMPGLHSPLGYPLTLIAIVATCLALFRVFRRNEWL</sequence>
<evidence type="ECO:0000256" key="6">
    <source>
        <dbReference type="ARBA" id="ARBA00022842"/>
    </source>
</evidence>
<keyword evidence="7 12" id="KW-1133">Transmembrane helix</keyword>
<dbReference type="Gene3D" id="3.30.460.20">
    <property type="entry name" value="CorA soluble domain-like"/>
    <property type="match status" value="1"/>
</dbReference>
<dbReference type="EMBL" id="VFPA01000007">
    <property type="protein sequence ID" value="TQM02297.1"/>
    <property type="molecule type" value="Genomic_DNA"/>
</dbReference>
<dbReference type="GO" id="GO:0015095">
    <property type="term" value="F:magnesium ion transmembrane transporter activity"/>
    <property type="evidence" value="ECO:0007669"/>
    <property type="project" value="TreeGrafter"/>
</dbReference>
<name>A0A543CYX7_9PSEU</name>
<reference evidence="13 14" key="1">
    <citation type="submission" date="2019-06" db="EMBL/GenBank/DDBJ databases">
        <title>Sequencing the genomes of 1000 actinobacteria strains.</title>
        <authorList>
            <person name="Klenk H.-P."/>
        </authorList>
    </citation>
    <scope>NUCLEOTIDE SEQUENCE [LARGE SCALE GENOMIC DNA]</scope>
    <source>
        <strain evidence="13 14">DSM 45301</strain>
    </source>
</reference>
<keyword evidence="5 12" id="KW-0812">Transmembrane</keyword>
<dbReference type="Gene3D" id="1.20.58.340">
    <property type="entry name" value="Magnesium transport protein CorA, transmembrane region"/>
    <property type="match status" value="2"/>
</dbReference>
<evidence type="ECO:0000256" key="7">
    <source>
        <dbReference type="ARBA" id="ARBA00022989"/>
    </source>
</evidence>
<evidence type="ECO:0000256" key="10">
    <source>
        <dbReference type="ARBA" id="ARBA00034269"/>
    </source>
</evidence>
<dbReference type="PANTHER" id="PTHR46494">
    <property type="entry name" value="CORA FAMILY METAL ION TRANSPORTER (EUROFUNG)"/>
    <property type="match status" value="1"/>
</dbReference>
<protein>
    <submittedName>
        <fullName evidence="13">Magnesium transporter</fullName>
    </submittedName>
</protein>
<evidence type="ECO:0000256" key="12">
    <source>
        <dbReference type="SAM" id="Phobius"/>
    </source>
</evidence>
<dbReference type="InterPro" id="IPR045861">
    <property type="entry name" value="CorA_cytoplasmic_dom"/>
</dbReference>
<dbReference type="GO" id="GO:0000287">
    <property type="term" value="F:magnesium ion binding"/>
    <property type="evidence" value="ECO:0007669"/>
    <property type="project" value="TreeGrafter"/>
</dbReference>
<feature type="transmembrane region" description="Helical" evidence="12">
    <location>
        <begin position="339"/>
        <end position="359"/>
    </location>
</feature>
<dbReference type="GO" id="GO:0015087">
    <property type="term" value="F:cobalt ion transmembrane transporter activity"/>
    <property type="evidence" value="ECO:0007669"/>
    <property type="project" value="TreeGrafter"/>
</dbReference>